<feature type="chain" id="PRO_5035384862" description="glucuronosyltransferase" evidence="7">
    <location>
        <begin position="21"/>
        <end position="525"/>
    </location>
</feature>
<evidence type="ECO:0000256" key="7">
    <source>
        <dbReference type="SAM" id="SignalP"/>
    </source>
</evidence>
<dbReference type="InterPro" id="IPR002213">
    <property type="entry name" value="UDP_glucos_trans"/>
</dbReference>
<keyword evidence="4" id="KW-0808">Transferase</keyword>
<dbReference type="OrthoDB" id="5835829at2759"/>
<comment type="caution">
    <text evidence="8">The sequence shown here is derived from an EMBL/GenBank/DDBJ whole genome shotgun (WGS) entry which is preliminary data.</text>
</comment>
<evidence type="ECO:0000256" key="5">
    <source>
        <dbReference type="ARBA" id="ARBA00047475"/>
    </source>
</evidence>
<reference evidence="8" key="1">
    <citation type="submission" date="2020-09" db="EMBL/GenBank/DDBJ databases">
        <authorList>
            <person name="Kikuchi T."/>
        </authorList>
    </citation>
    <scope>NUCLEOTIDE SEQUENCE</scope>
    <source>
        <strain evidence="8">Ka4C1</strain>
    </source>
</reference>
<sequence length="525" mass="59595">MILRNALVFFFFCLNAYQSAKILFVSPNLSNSMVMYTGRMADVLVKAGHQVTFFIPETSTFNKLNGTKLAKVVRMHDLGRFFDEVMMSHGDPFEAQSPSFFDHRMEVISQYRVCEEILKRKDELEALKAENFDLAIADNVDFCDISLIHMLEIPVHIWTTTGPMHEIAAWALGVPSESAYVPATWDNFLSPVMSIGERAYNLLQHYVGRIHALELDIQVTRLFRKYVRPDFPSAAALAADSAIMFMNGDQFFDPVRPLPSKCINIGGVGLTRPQKLSADFQEMAMKGKKGFIIFALGTAAPTRAVASWRKKALVDAFARFTDYHFIVKMDSEDFDFENMTRQVDNIDAVSWIPQSDLLAHPRAKLFITHGGYNSILESGIRGVPMLVLPLFFDQHRNAKAIEYRKLGIALEPSKITGDLVASKLSELLTNPIYQQNADRHSRLFRTKPDQPDETLIKWVDFVLQNGNLPELRPELANMNFIVYNNLDILALLVMSVTLCIYLAVLLCRKFSQLRENLMVVKLKYA</sequence>
<dbReference type="EMBL" id="CAJFCV020000004">
    <property type="protein sequence ID" value="CAG9117213.1"/>
    <property type="molecule type" value="Genomic_DNA"/>
</dbReference>
<dbReference type="PANTHER" id="PTHR48043">
    <property type="entry name" value="EG:EG0003.4 PROTEIN-RELATED"/>
    <property type="match status" value="1"/>
</dbReference>
<evidence type="ECO:0000313" key="8">
    <source>
        <dbReference type="EMBL" id="CAD5227202.1"/>
    </source>
</evidence>
<dbReference type="FunFam" id="3.40.50.2000:FF:000021">
    <property type="entry name" value="UDP-glucuronosyltransferase"/>
    <property type="match status" value="1"/>
</dbReference>
<dbReference type="Pfam" id="PF00201">
    <property type="entry name" value="UDPGT"/>
    <property type="match status" value="1"/>
</dbReference>
<evidence type="ECO:0000256" key="3">
    <source>
        <dbReference type="ARBA" id="ARBA00022676"/>
    </source>
</evidence>
<dbReference type="EC" id="2.4.1.17" evidence="2"/>
<comment type="similarity">
    <text evidence="1">Belongs to the UDP-glycosyltransferase family.</text>
</comment>
<dbReference type="SUPFAM" id="SSF53756">
    <property type="entry name" value="UDP-Glycosyltransferase/glycogen phosphorylase"/>
    <property type="match status" value="1"/>
</dbReference>
<evidence type="ECO:0000256" key="6">
    <source>
        <dbReference type="SAM" id="Phobius"/>
    </source>
</evidence>
<evidence type="ECO:0000256" key="2">
    <source>
        <dbReference type="ARBA" id="ARBA00012544"/>
    </source>
</evidence>
<keyword evidence="6" id="KW-0472">Membrane</keyword>
<dbReference type="Gene3D" id="3.40.50.2000">
    <property type="entry name" value="Glycogen Phosphorylase B"/>
    <property type="match status" value="2"/>
</dbReference>
<keyword evidence="6" id="KW-0812">Transmembrane</keyword>
<dbReference type="GO" id="GO:0015020">
    <property type="term" value="F:glucuronosyltransferase activity"/>
    <property type="evidence" value="ECO:0007669"/>
    <property type="project" value="UniProtKB-EC"/>
</dbReference>
<dbReference type="SMR" id="A0A7I8WUW9"/>
<keyword evidence="3" id="KW-0328">Glycosyltransferase</keyword>
<keyword evidence="6" id="KW-1133">Transmembrane helix</keyword>
<dbReference type="PANTHER" id="PTHR48043:SF143">
    <property type="entry name" value="UDP-GLUCURONOSYLTRANSFERASE"/>
    <property type="match status" value="1"/>
</dbReference>
<protein>
    <recommendedName>
        <fullName evidence="2">glucuronosyltransferase</fullName>
        <ecNumber evidence="2">2.4.1.17</ecNumber>
    </recommendedName>
</protein>
<evidence type="ECO:0000256" key="4">
    <source>
        <dbReference type="ARBA" id="ARBA00022679"/>
    </source>
</evidence>
<evidence type="ECO:0000313" key="9">
    <source>
        <dbReference type="Proteomes" id="UP000659654"/>
    </source>
</evidence>
<dbReference type="InterPro" id="IPR050271">
    <property type="entry name" value="UDP-glycosyltransferase"/>
</dbReference>
<dbReference type="Proteomes" id="UP000659654">
    <property type="component" value="Unassembled WGS sequence"/>
</dbReference>
<evidence type="ECO:0000256" key="1">
    <source>
        <dbReference type="ARBA" id="ARBA00009995"/>
    </source>
</evidence>
<keyword evidence="9" id="KW-1185">Reference proteome</keyword>
<feature type="transmembrane region" description="Helical" evidence="6">
    <location>
        <begin position="488"/>
        <end position="507"/>
    </location>
</feature>
<dbReference type="CDD" id="cd03784">
    <property type="entry name" value="GT1_Gtf-like"/>
    <property type="match status" value="1"/>
</dbReference>
<keyword evidence="7" id="KW-0732">Signal</keyword>
<dbReference type="EMBL" id="CAJFDI010000004">
    <property type="protein sequence ID" value="CAD5227202.1"/>
    <property type="molecule type" value="Genomic_DNA"/>
</dbReference>
<organism evidence="8 9">
    <name type="scientific">Bursaphelenchus xylophilus</name>
    <name type="common">Pinewood nematode worm</name>
    <name type="synonym">Aphelenchoides xylophilus</name>
    <dbReference type="NCBI Taxonomy" id="6326"/>
    <lineage>
        <taxon>Eukaryota</taxon>
        <taxon>Metazoa</taxon>
        <taxon>Ecdysozoa</taxon>
        <taxon>Nematoda</taxon>
        <taxon>Chromadorea</taxon>
        <taxon>Rhabditida</taxon>
        <taxon>Tylenchina</taxon>
        <taxon>Tylenchomorpha</taxon>
        <taxon>Aphelenchoidea</taxon>
        <taxon>Aphelenchoididae</taxon>
        <taxon>Bursaphelenchus</taxon>
    </lineage>
</organism>
<proteinExistence type="inferred from homology"/>
<comment type="catalytic activity">
    <reaction evidence="5">
        <text>glucuronate acceptor + UDP-alpha-D-glucuronate = acceptor beta-D-glucuronoside + UDP + H(+)</text>
        <dbReference type="Rhea" id="RHEA:21032"/>
        <dbReference type="ChEBI" id="CHEBI:15378"/>
        <dbReference type="ChEBI" id="CHEBI:58052"/>
        <dbReference type="ChEBI" id="CHEBI:58223"/>
        <dbReference type="ChEBI" id="CHEBI:132367"/>
        <dbReference type="ChEBI" id="CHEBI:132368"/>
        <dbReference type="EC" id="2.4.1.17"/>
    </reaction>
</comment>
<accession>A0A7I8WUW9</accession>
<dbReference type="AlphaFoldDB" id="A0A7I8WUW9"/>
<dbReference type="Proteomes" id="UP000582659">
    <property type="component" value="Unassembled WGS sequence"/>
</dbReference>
<feature type="signal peptide" evidence="7">
    <location>
        <begin position="1"/>
        <end position="20"/>
    </location>
</feature>
<gene>
    <name evidence="8" type="ORF">BXYJ_LOCUS9747</name>
</gene>
<name>A0A7I8WUW9_BURXY</name>